<proteinExistence type="predicted"/>
<dbReference type="PANTHER" id="PTHR42682:SF5">
    <property type="entry name" value="HYDROGENASE-4 COMPONENT F"/>
    <property type="match status" value="1"/>
</dbReference>
<feature type="domain" description="NADH-Ubiquinone oxidoreductase (complex I) chain 5 N-terminal" evidence="9">
    <location>
        <begin position="67"/>
        <end position="98"/>
    </location>
</feature>
<keyword evidence="3 7" id="KW-0812">Transmembrane</keyword>
<protein>
    <submittedName>
        <fullName evidence="10">Hydrogenase 4 subunit F</fullName>
    </submittedName>
</protein>
<dbReference type="PRINTS" id="PR01434">
    <property type="entry name" value="NADHDHGNASE5"/>
</dbReference>
<dbReference type="EMBL" id="JACBKA010000004">
    <property type="protein sequence ID" value="NYA26915.1"/>
    <property type="molecule type" value="Genomic_DNA"/>
</dbReference>
<dbReference type="Pfam" id="PF00361">
    <property type="entry name" value="Proton_antipo_M"/>
    <property type="match status" value="1"/>
</dbReference>
<dbReference type="NCBIfam" id="NF005044">
    <property type="entry name" value="PRK06458.1-4"/>
    <property type="match status" value="1"/>
</dbReference>
<reference evidence="10 11" key="1">
    <citation type="submission" date="2020-07" db="EMBL/GenBank/DDBJ databases">
        <title>Genus Haemophilus, Bergeys manual.</title>
        <authorList>
            <person name="Noerskov-Lauritsen N."/>
        </authorList>
    </citation>
    <scope>NUCLEOTIDE SEQUENCE [LARGE SCALE GENOMIC DNA]</scope>
    <source>
        <strain evidence="10 11">CCUG30047</strain>
    </source>
</reference>
<dbReference type="InterPro" id="IPR001516">
    <property type="entry name" value="Proton_antipo_N"/>
</dbReference>
<evidence type="ECO:0000256" key="7">
    <source>
        <dbReference type="RuleBase" id="RU000320"/>
    </source>
</evidence>
<evidence type="ECO:0000256" key="3">
    <source>
        <dbReference type="ARBA" id="ARBA00022692"/>
    </source>
</evidence>
<comment type="caution">
    <text evidence="10">The sequence shown here is derived from an EMBL/GenBank/DDBJ whole genome shotgun (WGS) entry which is preliminary data.</text>
</comment>
<comment type="subcellular location">
    <subcellularLocation>
        <location evidence="1">Cell membrane</location>
        <topology evidence="1">Multi-pass membrane protein</topology>
    </subcellularLocation>
    <subcellularLocation>
        <location evidence="7">Membrane</location>
        <topology evidence="7">Multi-pass membrane protein</topology>
    </subcellularLocation>
</comment>
<name>A0A0M3G0Z2_HAEHA</name>
<evidence type="ECO:0000256" key="1">
    <source>
        <dbReference type="ARBA" id="ARBA00004651"/>
    </source>
</evidence>
<evidence type="ECO:0000256" key="2">
    <source>
        <dbReference type="ARBA" id="ARBA00022475"/>
    </source>
</evidence>
<dbReference type="PANTHER" id="PTHR42682">
    <property type="entry name" value="HYDROGENASE-4 COMPONENT F"/>
    <property type="match status" value="1"/>
</dbReference>
<dbReference type="Proteomes" id="UP000590599">
    <property type="component" value="Unassembled WGS sequence"/>
</dbReference>
<dbReference type="InterPro" id="IPR001750">
    <property type="entry name" value="ND/Mrp_TM"/>
</dbReference>
<evidence type="ECO:0000313" key="11">
    <source>
        <dbReference type="Proteomes" id="UP000590599"/>
    </source>
</evidence>
<keyword evidence="4" id="KW-1133">Transmembrane helix</keyword>
<organism evidence="10 11">
    <name type="scientific">Haemophilus haemolyticus</name>
    <dbReference type="NCBI Taxonomy" id="726"/>
    <lineage>
        <taxon>Bacteria</taxon>
        <taxon>Pseudomonadati</taxon>
        <taxon>Pseudomonadota</taxon>
        <taxon>Gammaproteobacteria</taxon>
        <taxon>Pasteurellales</taxon>
        <taxon>Pasteurellaceae</taxon>
        <taxon>Haemophilus</taxon>
    </lineage>
</organism>
<dbReference type="GO" id="GO:0016491">
    <property type="term" value="F:oxidoreductase activity"/>
    <property type="evidence" value="ECO:0007669"/>
    <property type="project" value="UniProtKB-KW"/>
</dbReference>
<dbReference type="InterPro" id="IPR052175">
    <property type="entry name" value="ComplexI-like_HydComp"/>
</dbReference>
<dbReference type="AlphaFoldDB" id="A0A0M3G0Z2"/>
<evidence type="ECO:0000259" key="8">
    <source>
        <dbReference type="Pfam" id="PF00361"/>
    </source>
</evidence>
<dbReference type="GO" id="GO:0005886">
    <property type="term" value="C:plasma membrane"/>
    <property type="evidence" value="ECO:0007669"/>
    <property type="project" value="UniProtKB-SubCell"/>
</dbReference>
<keyword evidence="5" id="KW-0560">Oxidoreductase</keyword>
<sequence>MYEQWIIALLVAPLVIAFESFALRGTKNRTVCTAFHITGLILMLFFSVQVISGVLEKGSISAFNNWVYVDSLSAIFLGLIAVVGSLAGVYSIGYMNTELEEGHIDFKTYAHYHGFLHLFFFTMIVSVITNNLILMWVAIEATTLSSAFLVGTYKQKTSLEAAWKYIIICSVGVAFGLYGTLLTFANANGVLADPSQAIFWSAVNQQATGLNPMLMYIAFAFVLIGFGTKCGLFPMHTWLSDAHSEAPSPVSAILSAVLLNCAMLVVLRYYTLVSKAVGAEFPQTLMLIFGLLSVLVAALFIIVQFDIKRLLAYSSIENMGLISFAFGLGGPIGVFAGLLHTINHSLAKTLLFCASGNILLKYKTRDMNQVRGLWRVAPVSAVLFAGGALALGGIPPFNVFVSEFSVVVAGITAGKTWLVILCLILLTIVLAGLALMLLKTVLGKQPDNVEAGEVSKVSLAAMAILLLLMFVMGIHIAEPILQLLKSAVGIVLGSEHVSFGDMLVLPWQSLAK</sequence>
<evidence type="ECO:0000256" key="6">
    <source>
        <dbReference type="ARBA" id="ARBA00023136"/>
    </source>
</evidence>
<evidence type="ECO:0000256" key="4">
    <source>
        <dbReference type="ARBA" id="ARBA00022989"/>
    </source>
</evidence>
<dbReference type="RefSeq" id="WP_005636980.1">
    <property type="nucleotide sequence ID" value="NZ_JACBKA010000004.1"/>
</dbReference>
<evidence type="ECO:0000259" key="9">
    <source>
        <dbReference type="Pfam" id="PF00662"/>
    </source>
</evidence>
<dbReference type="Pfam" id="PF00662">
    <property type="entry name" value="Proton_antipo_N"/>
    <property type="match status" value="1"/>
</dbReference>
<gene>
    <name evidence="10" type="ORF">HZI69_03535</name>
</gene>
<keyword evidence="6" id="KW-0472">Membrane</keyword>
<feature type="domain" description="NADH:quinone oxidoreductase/Mrp antiporter transmembrane" evidence="8">
    <location>
        <begin position="130"/>
        <end position="425"/>
    </location>
</feature>
<evidence type="ECO:0000256" key="5">
    <source>
        <dbReference type="ARBA" id="ARBA00023002"/>
    </source>
</evidence>
<evidence type="ECO:0000313" key="10">
    <source>
        <dbReference type="EMBL" id="NYA26915.1"/>
    </source>
</evidence>
<keyword evidence="2" id="KW-1003">Cell membrane</keyword>
<accession>A0A0M3G0Z2</accession>